<evidence type="ECO:0000313" key="2">
    <source>
        <dbReference type="WBParaSite" id="SSLN_0001527601-mRNA-1"/>
    </source>
</evidence>
<sequence>LPESVVNKIAAGEVIQRPFNAVKELIENSLDAGSTLIQVSGGLKLIQVQDNGHGIQPDDLPILCERFTTSKLKVFNQIPKETTTCITPKDEGILLSINILTSLIYRIRVSVSDLPSKLVCPQINAVFGNTCLGGF</sequence>
<reference evidence="2" key="1">
    <citation type="submission" date="2016-06" db="UniProtKB">
        <authorList>
            <consortium name="WormBaseParasite"/>
        </authorList>
    </citation>
    <scope>IDENTIFICATION</scope>
</reference>
<dbReference type="InterPro" id="IPR036890">
    <property type="entry name" value="HATPase_C_sf"/>
</dbReference>
<dbReference type="PANTHER" id="PTHR10073:SF12">
    <property type="entry name" value="DNA MISMATCH REPAIR PROTEIN MLH1"/>
    <property type="match status" value="1"/>
</dbReference>
<dbReference type="Pfam" id="PF13589">
    <property type="entry name" value="HATPase_c_3"/>
    <property type="match status" value="1"/>
</dbReference>
<accession>A0A183TE20</accession>
<name>A0A183TE20_SCHSO</name>
<dbReference type="GO" id="GO:0016887">
    <property type="term" value="F:ATP hydrolysis activity"/>
    <property type="evidence" value="ECO:0007669"/>
    <property type="project" value="InterPro"/>
</dbReference>
<dbReference type="SUPFAM" id="SSF55874">
    <property type="entry name" value="ATPase domain of HSP90 chaperone/DNA topoisomerase II/histidine kinase"/>
    <property type="match status" value="1"/>
</dbReference>
<proteinExistence type="inferred from homology"/>
<dbReference type="WBParaSite" id="SSLN_0001527601-mRNA-1">
    <property type="protein sequence ID" value="SSLN_0001527601-mRNA-1"/>
    <property type="gene ID" value="SSLN_0001527601"/>
</dbReference>
<evidence type="ECO:0000256" key="1">
    <source>
        <dbReference type="ARBA" id="ARBA00006082"/>
    </source>
</evidence>
<dbReference type="InterPro" id="IPR038973">
    <property type="entry name" value="MutL/Mlh/Pms-like"/>
</dbReference>
<dbReference type="GO" id="GO:0140664">
    <property type="term" value="F:ATP-dependent DNA damage sensor activity"/>
    <property type="evidence" value="ECO:0007669"/>
    <property type="project" value="InterPro"/>
</dbReference>
<dbReference type="AlphaFoldDB" id="A0A183TE20"/>
<organism evidence="2">
    <name type="scientific">Schistocephalus solidus</name>
    <name type="common">Tapeworm</name>
    <dbReference type="NCBI Taxonomy" id="70667"/>
    <lineage>
        <taxon>Eukaryota</taxon>
        <taxon>Metazoa</taxon>
        <taxon>Spiralia</taxon>
        <taxon>Lophotrochozoa</taxon>
        <taxon>Platyhelminthes</taxon>
        <taxon>Cestoda</taxon>
        <taxon>Eucestoda</taxon>
        <taxon>Diphyllobothriidea</taxon>
        <taxon>Diphyllobothriidae</taxon>
        <taxon>Schistocephalus</taxon>
    </lineage>
</organism>
<dbReference type="Gene3D" id="3.30.565.10">
    <property type="entry name" value="Histidine kinase-like ATPase, C-terminal domain"/>
    <property type="match status" value="1"/>
</dbReference>
<dbReference type="GO" id="GO:0006298">
    <property type="term" value="P:mismatch repair"/>
    <property type="evidence" value="ECO:0007669"/>
    <property type="project" value="InterPro"/>
</dbReference>
<dbReference type="GO" id="GO:0032389">
    <property type="term" value="C:MutLalpha complex"/>
    <property type="evidence" value="ECO:0007669"/>
    <property type="project" value="TreeGrafter"/>
</dbReference>
<comment type="similarity">
    <text evidence="1">Belongs to the DNA mismatch repair MutL/HexB family.</text>
</comment>
<dbReference type="PANTHER" id="PTHR10073">
    <property type="entry name" value="DNA MISMATCH REPAIR PROTEIN MLH, PMS, MUTL"/>
    <property type="match status" value="1"/>
</dbReference>
<protein>
    <submittedName>
        <fullName evidence="2">MLH3</fullName>
    </submittedName>
</protein>